<reference evidence="2" key="1">
    <citation type="journal article" date="2019" name="Sci. Rep.">
        <title>Draft genome of Tanacetum cinerariifolium, the natural source of mosquito coil.</title>
        <authorList>
            <person name="Yamashiro T."/>
            <person name="Shiraishi A."/>
            <person name="Satake H."/>
            <person name="Nakayama K."/>
        </authorList>
    </citation>
    <scope>NUCLEOTIDE SEQUENCE</scope>
</reference>
<organism evidence="2">
    <name type="scientific">Tanacetum cinerariifolium</name>
    <name type="common">Dalmatian daisy</name>
    <name type="synonym">Chrysanthemum cinerariifolium</name>
    <dbReference type="NCBI Taxonomy" id="118510"/>
    <lineage>
        <taxon>Eukaryota</taxon>
        <taxon>Viridiplantae</taxon>
        <taxon>Streptophyta</taxon>
        <taxon>Embryophyta</taxon>
        <taxon>Tracheophyta</taxon>
        <taxon>Spermatophyta</taxon>
        <taxon>Magnoliopsida</taxon>
        <taxon>eudicotyledons</taxon>
        <taxon>Gunneridae</taxon>
        <taxon>Pentapetalae</taxon>
        <taxon>asterids</taxon>
        <taxon>campanulids</taxon>
        <taxon>Asterales</taxon>
        <taxon>Asteraceae</taxon>
        <taxon>Asteroideae</taxon>
        <taxon>Anthemideae</taxon>
        <taxon>Anthemidinae</taxon>
        <taxon>Tanacetum</taxon>
    </lineage>
</organism>
<protein>
    <submittedName>
        <fullName evidence="2">Uncharacterized protein</fullName>
    </submittedName>
</protein>
<evidence type="ECO:0000256" key="1">
    <source>
        <dbReference type="SAM" id="MobiDB-lite"/>
    </source>
</evidence>
<dbReference type="AlphaFoldDB" id="A0A6L2KRX2"/>
<feature type="region of interest" description="Disordered" evidence="1">
    <location>
        <begin position="27"/>
        <end position="52"/>
    </location>
</feature>
<sequence>MEAYTERMNQQHEQKALLVAQREQELRKQDMAAQREQELLAQKQAAQEKEEPPQNFNFCQLTGEMCGIKASAEQKQKLEEMMLELLDLCREKEFYCVHDSIEDLIGMAMNTMLLSINLKSQRLDKEKQEVKNIVEQATKRKTRITESLQNFKIIHKMSSISNMP</sequence>
<comment type="caution">
    <text evidence="2">The sequence shown here is derived from an EMBL/GenBank/DDBJ whole genome shotgun (WGS) entry which is preliminary data.</text>
</comment>
<dbReference type="EMBL" id="BKCJ010002995">
    <property type="protein sequence ID" value="GEU52311.1"/>
    <property type="molecule type" value="Genomic_DNA"/>
</dbReference>
<gene>
    <name evidence="2" type="ORF">Tci_024289</name>
</gene>
<name>A0A6L2KRX2_TANCI</name>
<proteinExistence type="predicted"/>
<feature type="compositionally biased region" description="Basic and acidic residues" evidence="1">
    <location>
        <begin position="27"/>
        <end position="38"/>
    </location>
</feature>
<evidence type="ECO:0000313" key="2">
    <source>
        <dbReference type="EMBL" id="GEU52311.1"/>
    </source>
</evidence>
<accession>A0A6L2KRX2</accession>